<dbReference type="InterPro" id="IPR001279">
    <property type="entry name" value="Metallo-B-lactamas"/>
</dbReference>
<dbReference type="Proteomes" id="UP000460435">
    <property type="component" value="Unassembled WGS sequence"/>
</dbReference>
<protein>
    <submittedName>
        <fullName evidence="2">MBL fold metallo-hydrolase</fullName>
    </submittedName>
</protein>
<keyword evidence="3" id="KW-1185">Reference proteome</keyword>
<feature type="domain" description="Metallo-beta-lactamase" evidence="1">
    <location>
        <begin position="7"/>
        <end position="174"/>
    </location>
</feature>
<evidence type="ECO:0000259" key="1">
    <source>
        <dbReference type="SMART" id="SM00849"/>
    </source>
</evidence>
<dbReference type="PANTHER" id="PTHR43546">
    <property type="entry name" value="UPF0173 METAL-DEPENDENT HYDROLASE MJ1163-RELATED"/>
    <property type="match status" value="1"/>
</dbReference>
<dbReference type="SMART" id="SM00849">
    <property type="entry name" value="Lactamase_B"/>
    <property type="match status" value="1"/>
</dbReference>
<dbReference type="Pfam" id="PF13483">
    <property type="entry name" value="Lactamase_B_3"/>
    <property type="match status" value="1"/>
</dbReference>
<dbReference type="RefSeq" id="WP_162453347.1">
    <property type="nucleotide sequence ID" value="NZ_WLZY01000013.1"/>
</dbReference>
<accession>A0A7K3MBF3</accession>
<dbReference type="InterPro" id="IPR036866">
    <property type="entry name" value="RibonucZ/Hydroxyglut_hydro"/>
</dbReference>
<evidence type="ECO:0000313" key="2">
    <source>
        <dbReference type="EMBL" id="NDL60634.1"/>
    </source>
</evidence>
<dbReference type="SUPFAM" id="SSF56281">
    <property type="entry name" value="Metallo-hydrolase/oxidoreductase"/>
    <property type="match status" value="1"/>
</dbReference>
<dbReference type="AlphaFoldDB" id="A0A7K3MBF3"/>
<dbReference type="GO" id="GO:0016787">
    <property type="term" value="F:hydrolase activity"/>
    <property type="evidence" value="ECO:0007669"/>
    <property type="project" value="UniProtKB-KW"/>
</dbReference>
<dbReference type="InterPro" id="IPR050114">
    <property type="entry name" value="UPF0173_UPF0282_UlaG_hydrolase"/>
</dbReference>
<keyword evidence="2" id="KW-0378">Hydrolase</keyword>
<name>A0A7K3MBF3_9ACTN</name>
<dbReference type="Gene3D" id="3.60.15.10">
    <property type="entry name" value="Ribonuclease Z/Hydroxyacylglutathione hydrolase-like"/>
    <property type="match status" value="1"/>
</dbReference>
<dbReference type="EMBL" id="WLZY01000013">
    <property type="protein sequence ID" value="NDL60634.1"/>
    <property type="molecule type" value="Genomic_DNA"/>
</dbReference>
<reference evidence="2 3" key="1">
    <citation type="submission" date="2019-11" db="EMBL/GenBank/DDBJ databases">
        <authorList>
            <person name="Li X.-J."/>
            <person name="Feng X.-M."/>
        </authorList>
    </citation>
    <scope>NUCLEOTIDE SEQUENCE [LARGE SCALE GENOMIC DNA]</scope>
    <source>
        <strain evidence="2 3">XMNu-373</strain>
    </source>
</reference>
<dbReference type="PANTHER" id="PTHR43546:SF3">
    <property type="entry name" value="UPF0173 METAL-DEPENDENT HYDROLASE MJ1163"/>
    <property type="match status" value="1"/>
</dbReference>
<organism evidence="2 3">
    <name type="scientific">Phytoactinopolyspora mesophila</name>
    <dbReference type="NCBI Taxonomy" id="2650750"/>
    <lineage>
        <taxon>Bacteria</taxon>
        <taxon>Bacillati</taxon>
        <taxon>Actinomycetota</taxon>
        <taxon>Actinomycetes</taxon>
        <taxon>Jiangellales</taxon>
        <taxon>Jiangellaceae</taxon>
        <taxon>Phytoactinopolyspora</taxon>
    </lineage>
</organism>
<comment type="caution">
    <text evidence="2">The sequence shown here is derived from an EMBL/GenBank/DDBJ whole genome shotgun (WGS) entry which is preliminary data.</text>
</comment>
<gene>
    <name evidence="2" type="ORF">F7O44_26495</name>
</gene>
<proteinExistence type="predicted"/>
<sequence>MRLTKYEHSCVLIEDGDARVLIDPGNFSSGFESLTGLSAVLITHQHPDHVDLERLPNLLAKNPDAQVYTDTGTAEVLAGAGIEATAVRAGDHLDLGVGVDVHGEQHAVIHPEIPIVPNVGYLVGGRFFHPGDSFTPPEVEIEILGMPTSAPWQKLSEAIDFLRAVQPSTAVPIHEALLARPQMYYGHFQRLGPDGMELRTVEPGDTVKL</sequence>
<evidence type="ECO:0000313" key="3">
    <source>
        <dbReference type="Proteomes" id="UP000460435"/>
    </source>
</evidence>